<evidence type="ECO:0000256" key="1">
    <source>
        <dbReference type="SAM" id="Coils"/>
    </source>
</evidence>
<reference evidence="4 5" key="1">
    <citation type="submission" date="2016-01" db="EMBL/GenBank/DDBJ databases">
        <title>The new phylogeny of the genus Mycobacterium.</title>
        <authorList>
            <person name="Tarcisio F."/>
            <person name="Conor M."/>
            <person name="Antonella G."/>
            <person name="Elisabetta G."/>
            <person name="Giulia F.S."/>
            <person name="Sara T."/>
            <person name="Anna F."/>
            <person name="Clotilde B."/>
            <person name="Roberto B."/>
            <person name="Veronica D.S."/>
            <person name="Fabio R."/>
            <person name="Monica P."/>
            <person name="Olivier J."/>
            <person name="Enrico T."/>
            <person name="Nicola S."/>
        </authorList>
    </citation>
    <scope>NUCLEOTIDE SEQUENCE [LARGE SCALE GENOMIC DNA]</scope>
    <source>
        <strain evidence="4 5">DSM 45731</strain>
    </source>
</reference>
<feature type="coiled-coil region" evidence="1">
    <location>
        <begin position="578"/>
        <end position="617"/>
    </location>
</feature>
<feature type="domain" description="Tc toxin complex TcA C-terminal TcB-binding" evidence="3">
    <location>
        <begin position="731"/>
        <end position="899"/>
    </location>
</feature>
<dbReference type="Pfam" id="PF18276">
    <property type="entry name" value="TcA_TcB_BD"/>
    <property type="match status" value="1"/>
</dbReference>
<comment type="caution">
    <text evidence="4">The sequence shown here is derived from an EMBL/GenBank/DDBJ whole genome shotgun (WGS) entry which is preliminary data.</text>
</comment>
<evidence type="ECO:0000313" key="4">
    <source>
        <dbReference type="EMBL" id="ORV56893.1"/>
    </source>
</evidence>
<dbReference type="EMBL" id="LQOW01000031">
    <property type="protein sequence ID" value="ORV56893.1"/>
    <property type="molecule type" value="Genomic_DNA"/>
</dbReference>
<dbReference type="Gene3D" id="1.10.101.10">
    <property type="entry name" value="PGBD-like superfamily/PGBD"/>
    <property type="match status" value="2"/>
</dbReference>
<dbReference type="STRING" id="1260918.AWC06_01435"/>
<evidence type="ECO:0000259" key="2">
    <source>
        <dbReference type="Pfam" id="PF01471"/>
    </source>
</evidence>
<organism evidence="4 5">
    <name type="scientific">Mycobacterium fragae</name>
    <dbReference type="NCBI Taxonomy" id="1260918"/>
    <lineage>
        <taxon>Bacteria</taxon>
        <taxon>Bacillati</taxon>
        <taxon>Actinomycetota</taxon>
        <taxon>Actinomycetes</taxon>
        <taxon>Mycobacteriales</taxon>
        <taxon>Mycobacteriaceae</taxon>
        <taxon>Mycobacterium</taxon>
    </lineage>
</organism>
<dbReference type="InterPro" id="IPR002477">
    <property type="entry name" value="Peptidoglycan-bd-like"/>
</dbReference>
<proteinExistence type="predicted"/>
<dbReference type="SUPFAM" id="SSF47090">
    <property type="entry name" value="PGBD-like"/>
    <property type="match status" value="2"/>
</dbReference>
<evidence type="ECO:0000313" key="5">
    <source>
        <dbReference type="Proteomes" id="UP000194000"/>
    </source>
</evidence>
<dbReference type="InterPro" id="IPR036365">
    <property type="entry name" value="PGBD-like_sf"/>
</dbReference>
<dbReference type="InterPro" id="IPR036366">
    <property type="entry name" value="PGBDSf"/>
</dbReference>
<dbReference type="Proteomes" id="UP000194000">
    <property type="component" value="Unassembled WGS sequence"/>
</dbReference>
<dbReference type="RefSeq" id="WP_085199702.1">
    <property type="nucleotide sequence ID" value="NZ_JACKVI010000012.1"/>
</dbReference>
<gene>
    <name evidence="4" type="ORF">AWC06_01435</name>
</gene>
<accession>A0A1X1UJ76</accession>
<sequence length="1325" mass="144219">MTITEPLAVKTIAPDQLIGYRDYLLGVWADIGKFDPPASPTPLTPEQTRQQLTNRFHQDFTTTDVSGAPANELLIPILERVLTDPTPTGFGLPASALPTRLPDESARDYLDALIATSGKTPTELGLRCRVDLTRPDAAISSSVQENIATLLGFFRDSFQSKPDPFHTAPDIRHDTIIPFWLHGVAPFFLEYEEWVQHSATFFPENAFSMLRSLRADHLAAYARMRPPSDHWYAWFQKAAALFDDIQKAVEQISQGEYPSALNLLDDTKRGADELIEERTSDNLVVPYDVTTPMKARKAFVVTDKPSLLKFELYLSFADSDDNPTPYHFPGHDDYFTAAMVLYAGYFYYLWRSDVQLALGRFTEAVRPLLPFVGERLGSAELDDPSGYVVDPISIFIYQYQTFPYTLWRPDKPLDPSNFEGWINPPGIAALLHNVDVNFMRLRLGNALLEWADTLYRADDESSARARELYKAVLWLHRDDPNISPSWDALSPPPAPPLNSAVASQISRARAGFIKMEAGLNYFGLTTDMVPVQRYRALKDQADRYAALAVAAERDFLVAMANLEQLSIDKIRTSNILAKAQAQQSIAGEQRQIAEYNVAVASQQVDAVQKQIDAKKAEIANHDSFFGQWSDFISGAASTVTSVFKTAKGSPTGDVSGQITSGIAAEMGSGSADSAGLLGLGAGASVLAGYGLFLYVGYSTLSSMASADMTRTSELKRLQEVTMPLAQGNVTAREREVVIAQLQETVAGADIELARGLISFNEQRLLNTEFWASVAGILQRVLRRYLDLGAWSAWLAERALAFEQNRELHIVRMDYHISSLQDVTSGDLLQADLAELEAARISGERALVPFTCSISMVEEFPLAFGALKAQGSCTFSTTEAALRSFFPGTYGHRIRDVRVVARTAPAGARVRGTLANHGISLASVDESLTSRAMLRFPDATAVSETNLGGPPDPRLTEVLGPFEGTGLDTTWTLDLDSAASGGSWDAVTDVVIEIEGLARYAESLRVTHNTARAAQPPAYRFIMMSARAFAGDDLAALKKTGSGSVTLDFREFPFPIGEKNRTVSNVAVLLPGAKGKPVNAHLHLSAPQPVDIDFPIGDNIALSNGRPLRLPGSTTPAAPLNAGIGAPVEQSWSIQIDGSPDADLTNVVDLVVGIDYAANLPNLPTLSEGSAGADVRWAQYLLVRRTMTYDEVDGKFGAVTKRAVQKFQRNCGLLDDGIVGPLTWFALDGERARPPKLERGAQGEVVRKLQSALNQGRGKFAPSANPILKVDGIFGSVTESAVKGAQDYNHITKDGIVWLQTWAIPTRAADQVLAELCGVPGPGPGG</sequence>
<evidence type="ECO:0000259" key="3">
    <source>
        <dbReference type="Pfam" id="PF18276"/>
    </source>
</evidence>
<evidence type="ECO:0008006" key="6">
    <source>
        <dbReference type="Google" id="ProtNLM"/>
    </source>
</evidence>
<protein>
    <recommendedName>
        <fullName evidence="6">Peptidoglycan binding-like domain-containing protein</fullName>
    </recommendedName>
</protein>
<dbReference type="Pfam" id="PF01471">
    <property type="entry name" value="PG_binding_1"/>
    <property type="match status" value="2"/>
</dbReference>
<feature type="domain" description="Peptidoglycan binding-like" evidence="2">
    <location>
        <begin position="1171"/>
        <end position="1226"/>
    </location>
</feature>
<dbReference type="OrthoDB" id="9810670at2"/>
<keyword evidence="1" id="KW-0175">Coiled coil</keyword>
<feature type="domain" description="Peptidoglycan binding-like" evidence="2">
    <location>
        <begin position="1241"/>
        <end position="1302"/>
    </location>
</feature>
<keyword evidence="5" id="KW-1185">Reference proteome</keyword>
<name>A0A1X1UJ76_9MYCO</name>
<dbReference type="InterPro" id="IPR040840">
    <property type="entry name" value="TcA_TcB_BD"/>
</dbReference>